<dbReference type="EMBL" id="BLAE01000040">
    <property type="protein sequence ID" value="GES12897.1"/>
    <property type="molecule type" value="Genomic_DNA"/>
</dbReference>
<feature type="domain" description="VOC" evidence="1">
    <location>
        <begin position="3"/>
        <end position="117"/>
    </location>
</feature>
<dbReference type="CDD" id="cd07252">
    <property type="entry name" value="BphC1-RGP6_N_like"/>
    <property type="match status" value="1"/>
</dbReference>
<dbReference type="Gene3D" id="3.10.180.10">
    <property type="entry name" value="2,3-Dihydroxybiphenyl 1,2-Dioxygenase, domain 1"/>
    <property type="match status" value="2"/>
</dbReference>
<keyword evidence="2" id="KW-0560">Oxidoreductase</keyword>
<dbReference type="GO" id="GO:0051213">
    <property type="term" value="F:dioxygenase activity"/>
    <property type="evidence" value="ECO:0007669"/>
    <property type="project" value="UniProtKB-KW"/>
</dbReference>
<protein>
    <submittedName>
        <fullName evidence="2">Iron-dependent extradiol dioxygenase</fullName>
    </submittedName>
</protein>
<sequence>MRTLGYVGAQSAAAADWLDFGPRVFGFEADRLPDGTVRVRWCDRAYRLAVHPQGPDRLLYLGWDLGDEAALEAAVARVAGAGFAVEPGGARLAAERSVRRIVFFTDPFGLRHELFVGQEEKPGSYRGQRPSSRAVTGDLGLGFVALRVPDLQRGLDFYRDVLGMRVSDAINLGRPYGEMWFLRCNLRHHSIALLEGGDALRLEHLMIETATLEEVEIAWDLAEREMDAFVSPGRRLSDNMFLFRVRTSTGFDVCYGWGARQVDDENWIPRYIDSSRAGGIVYSAAAVVTAPR</sequence>
<name>A0A5M3WTX8_9ACTN</name>
<dbReference type="Proteomes" id="UP000331127">
    <property type="component" value="Unassembled WGS sequence"/>
</dbReference>
<reference evidence="2 3" key="1">
    <citation type="submission" date="2019-10" db="EMBL/GenBank/DDBJ databases">
        <title>Whole genome shotgun sequence of Acrocarpospora macrocephala NBRC 16266.</title>
        <authorList>
            <person name="Ichikawa N."/>
            <person name="Kimura A."/>
            <person name="Kitahashi Y."/>
            <person name="Komaki H."/>
            <person name="Oguchi A."/>
        </authorList>
    </citation>
    <scope>NUCLEOTIDE SEQUENCE [LARGE SCALE GENOMIC DNA]</scope>
    <source>
        <strain evidence="2 3">NBRC 16266</strain>
    </source>
</reference>
<organism evidence="2 3">
    <name type="scientific">Acrocarpospora macrocephala</name>
    <dbReference type="NCBI Taxonomy" id="150177"/>
    <lineage>
        <taxon>Bacteria</taxon>
        <taxon>Bacillati</taxon>
        <taxon>Actinomycetota</taxon>
        <taxon>Actinomycetes</taxon>
        <taxon>Streptosporangiales</taxon>
        <taxon>Streptosporangiaceae</taxon>
        <taxon>Acrocarpospora</taxon>
    </lineage>
</organism>
<evidence type="ECO:0000313" key="2">
    <source>
        <dbReference type="EMBL" id="GES12897.1"/>
    </source>
</evidence>
<dbReference type="InterPro" id="IPR029068">
    <property type="entry name" value="Glyas_Bleomycin-R_OHBP_Dase"/>
</dbReference>
<dbReference type="Pfam" id="PF00903">
    <property type="entry name" value="Glyoxalase"/>
    <property type="match status" value="1"/>
</dbReference>
<dbReference type="AlphaFoldDB" id="A0A5M3WTX8"/>
<dbReference type="InterPro" id="IPR004360">
    <property type="entry name" value="Glyas_Fos-R_dOase_dom"/>
</dbReference>
<comment type="caution">
    <text evidence="2">The sequence shown here is derived from an EMBL/GenBank/DDBJ whole genome shotgun (WGS) entry which is preliminary data.</text>
</comment>
<feature type="domain" description="VOC" evidence="1">
    <location>
        <begin position="140"/>
        <end position="258"/>
    </location>
</feature>
<dbReference type="RefSeq" id="WP_155358177.1">
    <property type="nucleotide sequence ID" value="NZ_BAAAHL010000034.1"/>
</dbReference>
<proteinExistence type="predicted"/>
<keyword evidence="2" id="KW-0223">Dioxygenase</keyword>
<dbReference type="InterPro" id="IPR037523">
    <property type="entry name" value="VOC_core"/>
</dbReference>
<evidence type="ECO:0000259" key="1">
    <source>
        <dbReference type="PROSITE" id="PS51819"/>
    </source>
</evidence>
<dbReference type="SUPFAM" id="SSF54593">
    <property type="entry name" value="Glyoxalase/Bleomycin resistance protein/Dihydroxybiphenyl dioxygenase"/>
    <property type="match status" value="2"/>
</dbReference>
<gene>
    <name evidence="2" type="ORF">Amac_064940</name>
</gene>
<accession>A0A5M3WTX8</accession>
<dbReference type="PROSITE" id="PS51819">
    <property type="entry name" value="VOC"/>
    <property type="match status" value="2"/>
</dbReference>
<dbReference type="OrthoDB" id="6909416at2"/>
<evidence type="ECO:0000313" key="3">
    <source>
        <dbReference type="Proteomes" id="UP000331127"/>
    </source>
</evidence>
<keyword evidence="3" id="KW-1185">Reference proteome</keyword>